<reference evidence="1" key="1">
    <citation type="journal article" date="2020" name="Stud. Mycol.">
        <title>101 Dothideomycetes genomes: a test case for predicting lifestyles and emergence of pathogens.</title>
        <authorList>
            <person name="Haridas S."/>
            <person name="Albert R."/>
            <person name="Binder M."/>
            <person name="Bloem J."/>
            <person name="Labutti K."/>
            <person name="Salamov A."/>
            <person name="Andreopoulos B."/>
            <person name="Baker S."/>
            <person name="Barry K."/>
            <person name="Bills G."/>
            <person name="Bluhm B."/>
            <person name="Cannon C."/>
            <person name="Castanera R."/>
            <person name="Culley D."/>
            <person name="Daum C."/>
            <person name="Ezra D."/>
            <person name="Gonzalez J."/>
            <person name="Henrissat B."/>
            <person name="Kuo A."/>
            <person name="Liang C."/>
            <person name="Lipzen A."/>
            <person name="Lutzoni F."/>
            <person name="Magnuson J."/>
            <person name="Mondo S."/>
            <person name="Nolan M."/>
            <person name="Ohm R."/>
            <person name="Pangilinan J."/>
            <person name="Park H.-J."/>
            <person name="Ramirez L."/>
            <person name="Alfaro M."/>
            <person name="Sun H."/>
            <person name="Tritt A."/>
            <person name="Yoshinaga Y."/>
            <person name="Zwiers L.-H."/>
            <person name="Turgeon B."/>
            <person name="Goodwin S."/>
            <person name="Spatafora J."/>
            <person name="Crous P."/>
            <person name="Grigoriev I."/>
        </authorList>
    </citation>
    <scope>NUCLEOTIDE SEQUENCE</scope>
    <source>
        <strain evidence="1">ATCC 200398</strain>
    </source>
</reference>
<name>A0ACB6QQT2_9PLEO</name>
<proteinExistence type="predicted"/>
<comment type="caution">
    <text evidence="1">The sequence shown here is derived from an EMBL/GenBank/DDBJ whole genome shotgun (WGS) entry which is preliminary data.</text>
</comment>
<dbReference type="EMBL" id="MU003512">
    <property type="protein sequence ID" value="KAF2469271.1"/>
    <property type="molecule type" value="Genomic_DNA"/>
</dbReference>
<accession>A0ACB6QQT2</accession>
<evidence type="ECO:0000313" key="1">
    <source>
        <dbReference type="EMBL" id="KAF2469271.1"/>
    </source>
</evidence>
<organism evidence="1 2">
    <name type="scientific">Lindgomyces ingoldianus</name>
    <dbReference type="NCBI Taxonomy" id="673940"/>
    <lineage>
        <taxon>Eukaryota</taxon>
        <taxon>Fungi</taxon>
        <taxon>Dikarya</taxon>
        <taxon>Ascomycota</taxon>
        <taxon>Pezizomycotina</taxon>
        <taxon>Dothideomycetes</taxon>
        <taxon>Pleosporomycetidae</taxon>
        <taxon>Pleosporales</taxon>
        <taxon>Lindgomycetaceae</taxon>
        <taxon>Lindgomyces</taxon>
    </lineage>
</organism>
<evidence type="ECO:0000313" key="2">
    <source>
        <dbReference type="Proteomes" id="UP000799755"/>
    </source>
</evidence>
<keyword evidence="2" id="KW-1185">Reference proteome</keyword>
<dbReference type="Proteomes" id="UP000799755">
    <property type="component" value="Unassembled WGS sequence"/>
</dbReference>
<gene>
    <name evidence="1" type="ORF">BDR25DRAFT_356511</name>
</gene>
<protein>
    <submittedName>
        <fullName evidence="1">Uncharacterized protein</fullName>
    </submittedName>
</protein>
<sequence>MHNSRFTAPPVIHPSHLGTPFANMTRTKRYGNREKAGPSALTPLARNTVGGLQGSRFALRDGIEVGGCVPLKATGGMETSMHTPKALLDGPQIYTISTANVKRETPLVVVKAGFEEWKKANSVAKKGPVKTLSQPLVNKSIFPDIPRDLVLKFQELECGDQLATHRLQQADNGNKNSTASVTVTSQQTAALNSRISILEHLESRPPINKANAVPPAPQNILVNPSRKSRLLSTASPSFSLTTLSPQASPAAEIFSPAPPSLLSSPPNTTTTSPTSSKPPASTKPFLHASGYQYWFPQGPYDPAWRHAPIVAPGRPGVLYDSKCKYTNSPSWADIFDPERLEADIAKAT</sequence>